<comment type="caution">
    <text evidence="1">The sequence shown here is derived from an EMBL/GenBank/DDBJ whole genome shotgun (WGS) entry which is preliminary data.</text>
</comment>
<reference evidence="1" key="1">
    <citation type="submission" date="2020-05" db="EMBL/GenBank/DDBJ databases">
        <title>Large-scale comparative analyses of tick genomes elucidate their genetic diversity and vector capacities.</title>
        <authorList>
            <person name="Jia N."/>
            <person name="Wang J."/>
            <person name="Shi W."/>
            <person name="Du L."/>
            <person name="Sun Y."/>
            <person name="Zhan W."/>
            <person name="Jiang J."/>
            <person name="Wang Q."/>
            <person name="Zhang B."/>
            <person name="Ji P."/>
            <person name="Sakyi L.B."/>
            <person name="Cui X."/>
            <person name="Yuan T."/>
            <person name="Jiang B."/>
            <person name="Yang W."/>
            <person name="Lam T.T.-Y."/>
            <person name="Chang Q."/>
            <person name="Ding S."/>
            <person name="Wang X."/>
            <person name="Zhu J."/>
            <person name="Ruan X."/>
            <person name="Zhao L."/>
            <person name="Wei J."/>
            <person name="Que T."/>
            <person name="Du C."/>
            <person name="Cheng J."/>
            <person name="Dai P."/>
            <person name="Han X."/>
            <person name="Huang E."/>
            <person name="Gao Y."/>
            <person name="Liu J."/>
            <person name="Shao H."/>
            <person name="Ye R."/>
            <person name="Li L."/>
            <person name="Wei W."/>
            <person name="Wang X."/>
            <person name="Wang C."/>
            <person name="Yang T."/>
            <person name="Huo Q."/>
            <person name="Li W."/>
            <person name="Guo W."/>
            <person name="Chen H."/>
            <person name="Zhou L."/>
            <person name="Ni X."/>
            <person name="Tian J."/>
            <person name="Zhou Y."/>
            <person name="Sheng Y."/>
            <person name="Liu T."/>
            <person name="Pan Y."/>
            <person name="Xia L."/>
            <person name="Li J."/>
            <person name="Zhao F."/>
            <person name="Cao W."/>
        </authorList>
    </citation>
    <scope>NUCLEOTIDE SEQUENCE</scope>
    <source>
        <strain evidence="1">Dsil-2018</strain>
    </source>
</reference>
<dbReference type="EMBL" id="CM023478">
    <property type="protein sequence ID" value="KAH7933009.1"/>
    <property type="molecule type" value="Genomic_DNA"/>
</dbReference>
<accession>A0ACB8C2E7</accession>
<gene>
    <name evidence="1" type="ORF">HPB49_006603</name>
</gene>
<evidence type="ECO:0000313" key="2">
    <source>
        <dbReference type="Proteomes" id="UP000821865"/>
    </source>
</evidence>
<keyword evidence="2" id="KW-1185">Reference proteome</keyword>
<evidence type="ECO:0000313" key="1">
    <source>
        <dbReference type="EMBL" id="KAH7933009.1"/>
    </source>
</evidence>
<dbReference type="Proteomes" id="UP000821865">
    <property type="component" value="Chromosome 9"/>
</dbReference>
<organism evidence="1 2">
    <name type="scientific">Dermacentor silvarum</name>
    <name type="common">Tick</name>
    <dbReference type="NCBI Taxonomy" id="543639"/>
    <lineage>
        <taxon>Eukaryota</taxon>
        <taxon>Metazoa</taxon>
        <taxon>Ecdysozoa</taxon>
        <taxon>Arthropoda</taxon>
        <taxon>Chelicerata</taxon>
        <taxon>Arachnida</taxon>
        <taxon>Acari</taxon>
        <taxon>Parasitiformes</taxon>
        <taxon>Ixodida</taxon>
        <taxon>Ixodoidea</taxon>
        <taxon>Ixodidae</taxon>
        <taxon>Rhipicephalinae</taxon>
        <taxon>Dermacentor</taxon>
    </lineage>
</organism>
<name>A0ACB8C2E7_DERSI</name>
<proteinExistence type="predicted"/>
<sequence>MSPQDFVTNSNSLGSLQVRAALFAGCKEFTESSPVLEAAKKALKNVRTLVIIHNRNLVSDLVAWFPAVTTLVLYHDLKLQNDREFRMQGLDNHLHLERLIGTTPAMGADHLLIMPVTSVNLLFNCPKLNMVRAFYLNVAGGGDQVPSAASIKYEKPPVSFTCEEAWLGCTLTAENGVPVGLQALNADEVASITRDRELCGRIKTLRLTTAMERSLADAASFSNVTDLSLSFASPTSRCRFDPHVVDALSRLTLESLSLTNIGDVCVSAIAKRCRGLERLGLIECVVLDEDIDENAVFQCLRILLIASSLSERTFFVLLRSCPCLTELQLYDDALTTAFIVGLQRFSCEHQTLYSLERLTLHTNVGSRSGLSGRQELPADLDRMLALLPALRKVCTDDYRLRLHFENRAPWVDLRWGVCMVCFAEYPKMDALQEEMWRKLHYPK</sequence>
<protein>
    <submittedName>
        <fullName evidence="1">Uncharacterized protein</fullName>
    </submittedName>
</protein>